<protein>
    <recommendedName>
        <fullName evidence="4">Secreted protein</fullName>
    </recommendedName>
</protein>
<keyword evidence="1" id="KW-0175">Coiled coil</keyword>
<comment type="caution">
    <text evidence="2">The sequence shown here is derived from an EMBL/GenBank/DDBJ whole genome shotgun (WGS) entry which is preliminary data.</text>
</comment>
<name>A0ABU5ZWT9_9FLAO</name>
<gene>
    <name evidence="2" type="ORF">U6A24_12755</name>
</gene>
<feature type="coiled-coil region" evidence="1">
    <location>
        <begin position="14"/>
        <end position="41"/>
    </location>
</feature>
<organism evidence="2 3">
    <name type="scientific">Aquimarina gracilis</name>
    <dbReference type="NCBI Taxonomy" id="874422"/>
    <lineage>
        <taxon>Bacteria</taxon>
        <taxon>Pseudomonadati</taxon>
        <taxon>Bacteroidota</taxon>
        <taxon>Flavobacteriia</taxon>
        <taxon>Flavobacteriales</taxon>
        <taxon>Flavobacteriaceae</taxon>
        <taxon>Aquimarina</taxon>
    </lineage>
</organism>
<evidence type="ECO:0000256" key="1">
    <source>
        <dbReference type="SAM" id="Coils"/>
    </source>
</evidence>
<dbReference type="RefSeq" id="WP_324180364.1">
    <property type="nucleotide sequence ID" value="NZ_BAABAW010000024.1"/>
</dbReference>
<dbReference type="Proteomes" id="UP001327027">
    <property type="component" value="Unassembled WGS sequence"/>
</dbReference>
<dbReference type="EMBL" id="JAYKLX010000005">
    <property type="protein sequence ID" value="MEB3346340.1"/>
    <property type="molecule type" value="Genomic_DNA"/>
</dbReference>
<keyword evidence="3" id="KW-1185">Reference proteome</keyword>
<evidence type="ECO:0000313" key="3">
    <source>
        <dbReference type="Proteomes" id="UP001327027"/>
    </source>
</evidence>
<accession>A0ABU5ZWT9</accession>
<reference evidence="2 3" key="1">
    <citation type="journal article" date="2013" name="Int. J. Syst. Evol. Microbiol.">
        <title>Aquimarina gracilis sp. nov., isolated from the gut microflora of a mussel, Mytilus coruscus, and emended description of Aquimarina spongiae.</title>
        <authorList>
            <person name="Park S.C."/>
            <person name="Choe H.N."/>
            <person name="Baik K.S."/>
            <person name="Seong C.N."/>
        </authorList>
    </citation>
    <scope>NUCLEOTIDE SEQUENCE [LARGE SCALE GENOMIC DNA]</scope>
    <source>
        <strain evidence="2 3">PSC32</strain>
    </source>
</reference>
<dbReference type="PROSITE" id="PS51257">
    <property type="entry name" value="PROKAR_LIPOPROTEIN"/>
    <property type="match status" value="1"/>
</dbReference>
<evidence type="ECO:0000313" key="2">
    <source>
        <dbReference type="EMBL" id="MEB3346340.1"/>
    </source>
</evidence>
<sequence>MKKIVLLSVVVFGMSLASCEKEELNEELSFQNEELEIYQVDKEEIERPGEQGGNQ</sequence>
<evidence type="ECO:0008006" key="4">
    <source>
        <dbReference type="Google" id="ProtNLM"/>
    </source>
</evidence>
<proteinExistence type="predicted"/>